<keyword evidence="2" id="KW-0963">Cytoplasm</keyword>
<dbReference type="Gene3D" id="2.60.120.920">
    <property type="match status" value="1"/>
</dbReference>
<gene>
    <name evidence="11" type="primary">LOC115823953</name>
</gene>
<keyword evidence="4" id="KW-0677">Repeat</keyword>
<evidence type="ECO:0000259" key="7">
    <source>
        <dbReference type="PROSITE" id="PS50188"/>
    </source>
</evidence>
<dbReference type="InterPro" id="IPR006574">
    <property type="entry name" value="PRY"/>
</dbReference>
<keyword evidence="10" id="KW-1185">Reference proteome</keyword>
<dbReference type="PRINTS" id="PR01407">
    <property type="entry name" value="BUTYPHLNCDUF"/>
</dbReference>
<feature type="domain" description="NACHT" evidence="9">
    <location>
        <begin position="193"/>
        <end position="327"/>
    </location>
</feature>
<reference evidence="10" key="1">
    <citation type="submission" date="2024-06" db="UniProtKB">
        <authorList>
            <consortium name="RefSeq"/>
        </authorList>
    </citation>
    <scope>NUCLEOTIDE SEQUENCE [LARGE SCALE GENOMIC DNA]</scope>
</reference>
<dbReference type="Gene3D" id="3.40.50.300">
    <property type="entry name" value="P-loop containing nucleotide triphosphate hydrolases"/>
    <property type="match status" value="1"/>
</dbReference>
<evidence type="ECO:0000256" key="1">
    <source>
        <dbReference type="ARBA" id="ARBA00004496"/>
    </source>
</evidence>
<dbReference type="OrthoDB" id="120976at2759"/>
<dbReference type="CDD" id="cd00116">
    <property type="entry name" value="LRR_RI"/>
    <property type="match status" value="1"/>
</dbReference>
<dbReference type="InterPro" id="IPR011029">
    <property type="entry name" value="DEATH-like_dom_sf"/>
</dbReference>
<dbReference type="PROSITE" id="PS50188">
    <property type="entry name" value="B302_SPRY"/>
    <property type="match status" value="1"/>
</dbReference>
<dbReference type="SUPFAM" id="SSF52540">
    <property type="entry name" value="P-loop containing nucleoside triphosphate hydrolases"/>
    <property type="match status" value="1"/>
</dbReference>
<dbReference type="RefSeq" id="XP_030643860.1">
    <property type="nucleotide sequence ID" value="XM_030788000.1"/>
</dbReference>
<dbReference type="InterPro" id="IPR043136">
    <property type="entry name" value="B30.2/SPRY_sf"/>
</dbReference>
<dbReference type="SMART" id="SM00368">
    <property type="entry name" value="LRR_RI"/>
    <property type="match status" value="11"/>
</dbReference>
<dbReference type="Gene3D" id="1.10.533.10">
    <property type="entry name" value="Death Domain, Fas"/>
    <property type="match status" value="1"/>
</dbReference>
<dbReference type="InterPro" id="IPR004020">
    <property type="entry name" value="DAPIN"/>
</dbReference>
<organism evidence="10 11">
    <name type="scientific">Chanos chanos</name>
    <name type="common">Milkfish</name>
    <name type="synonym">Mugil chanos</name>
    <dbReference type="NCBI Taxonomy" id="29144"/>
    <lineage>
        <taxon>Eukaryota</taxon>
        <taxon>Metazoa</taxon>
        <taxon>Chordata</taxon>
        <taxon>Craniata</taxon>
        <taxon>Vertebrata</taxon>
        <taxon>Euteleostomi</taxon>
        <taxon>Actinopterygii</taxon>
        <taxon>Neopterygii</taxon>
        <taxon>Teleostei</taxon>
        <taxon>Ostariophysi</taxon>
        <taxon>Gonorynchiformes</taxon>
        <taxon>Chanidae</taxon>
        <taxon>Chanos</taxon>
    </lineage>
</organism>
<dbReference type="FunFam" id="2.60.120.920:FF:000037">
    <property type="entry name" value="Si:dkey-191j3.2"/>
    <property type="match status" value="1"/>
</dbReference>
<dbReference type="AlphaFoldDB" id="A0A6J2WEE3"/>
<keyword evidence="5" id="KW-0547">Nucleotide-binding</keyword>
<dbReference type="GO" id="GO:0005524">
    <property type="term" value="F:ATP binding"/>
    <property type="evidence" value="ECO:0007669"/>
    <property type="project" value="UniProtKB-KW"/>
</dbReference>
<dbReference type="InterPro" id="IPR027417">
    <property type="entry name" value="P-loop_NTPase"/>
</dbReference>
<dbReference type="InterPro" id="IPR051261">
    <property type="entry name" value="NLR"/>
</dbReference>
<dbReference type="PROSITE" id="PS50837">
    <property type="entry name" value="NACHT"/>
    <property type="match status" value="1"/>
</dbReference>
<dbReference type="SMART" id="SM00449">
    <property type="entry name" value="SPRY"/>
    <property type="match status" value="1"/>
</dbReference>
<dbReference type="Pfam" id="PF17776">
    <property type="entry name" value="NLRC4_HD2"/>
    <property type="match status" value="1"/>
</dbReference>
<evidence type="ECO:0000256" key="5">
    <source>
        <dbReference type="ARBA" id="ARBA00022741"/>
    </source>
</evidence>
<dbReference type="Pfam" id="PF13516">
    <property type="entry name" value="LRR_6"/>
    <property type="match status" value="6"/>
</dbReference>
<dbReference type="Gene3D" id="3.80.10.10">
    <property type="entry name" value="Ribonuclease Inhibitor"/>
    <property type="match status" value="2"/>
</dbReference>
<sequence length="1242" mass="140578">MPAVPQILLVPLEELERAELKRFQWYLTTENALEGFSHIPKAQLENTDVQDMVDKMVDRYKPRGAVEITLLILRMMEQNNLAEKLESKLREGNTAHMILTTQIDYEAVKIKMKSSLKEKYERILDGTSVRGHRKFLNDIYTDLYIVEDETGGVIHEHEIMQAEASAKRFTTEETPLTCSDVFKVPSDPSRRNRKVLTMGIAGVGKTVSVNKFILDWAEGKNNQDIDFIFPLLFRELNSMKDKNYSLTELLHEHFEDSAEMRSLPGGDGKVMFIFDGLDECRFLLDFTEKEKLKNIDEKTSVGRLITNLIKANLLPSALVWITSRPAAAHQIPRDYIDQVTEVRGFSDEQKEEYFRKYSDKDQDMAKKMISHIKKSRSIHIMCHIPVFCWISATVLQPMLAKGTSEELPTTLTGMYVQFLIFQTDQMKEKDDAKNINKKRKQDKAEHIIMKLGKLAFHQLEKGNVIFYEEDLRECRIDVSEGSVHSGVCTRIFSKEQGVCKTMVFSFVHLSVQEFLAAVYVFLSHRNKKKNPLYPNTVENRLKWLFKSTKAIYESAIGKALESENGHLDLFLRFLLGLSLESNQRLLKELLPQTVIRAVSVEKTVHHIKEKLNGNIPSERSINLLYCLNELKDDSLVHEIENYLSSGHVSTEKLSSAQWSALVFVLLMSEETQEKFELKKYRGSDEGLKRFLPVLKNTKQAKLAFCNLTEKSCLSVASVLQSANCPLRELDLSNNDLQDSGVKLLCAGLKNPNCKLEILRLANCKFTEQSCEAVASVLQSVNCPLRELDLSNNDLQDSGVKFLCVGLENPHCKLEILRLSGCLVTEEGCSSLASALSSNPSHLRELDLSYNHPGDSGVKLLSDREKDPHCQLDTFKLAFCNLTEKSCLSVASVLQSANCPLRELDLSNNDLQDSGVKLLCAGLKNPNCKLEILRLANCKVSEQSCEAVASVLQSVNCPLRELDLSNNDLKDSGVKFLCVGLENPHCKLEILRLSGCLVTEEGCSSLASALSSNPSHLRELDLSYNHPGDSGVKLLSDREKDPHCQLDTLNVDHGAEFRIKPGLKKYACDLTLDPNTANTRLCLSEGNRKATWKEKQLYPDHPERFDSWCFQVMCRESLTGRCYWETEWNGGAAISVTYKGIRRKGRRDDCWFGHNEKSWSLICSGNSYTALHNKQRTDIPAPPSHTHRVGVYLDWWSGTVSFYNISSDTHTLTHLHTFHCTFTEPLYAGFTVYGSSVSLCHIK</sequence>
<reference evidence="11" key="2">
    <citation type="submission" date="2025-08" db="UniProtKB">
        <authorList>
            <consortium name="RefSeq"/>
        </authorList>
    </citation>
    <scope>IDENTIFICATION</scope>
</reference>
<dbReference type="Pfam" id="PF13765">
    <property type="entry name" value="PRY"/>
    <property type="match status" value="1"/>
</dbReference>
<keyword evidence="6" id="KW-0067">ATP-binding</keyword>
<dbReference type="InterPro" id="IPR001870">
    <property type="entry name" value="B30.2/SPRY"/>
</dbReference>
<dbReference type="FunFam" id="3.80.10.10:FF:000100">
    <property type="entry name" value="Si:dkey-11n14.1"/>
    <property type="match status" value="1"/>
</dbReference>
<evidence type="ECO:0000313" key="10">
    <source>
        <dbReference type="Proteomes" id="UP000504632"/>
    </source>
</evidence>
<proteinExistence type="predicted"/>
<comment type="subcellular location">
    <subcellularLocation>
        <location evidence="1">Cytoplasm</location>
    </subcellularLocation>
</comment>
<dbReference type="SMART" id="SM01288">
    <property type="entry name" value="FISNA"/>
    <property type="match status" value="1"/>
</dbReference>
<dbReference type="SMART" id="SM00589">
    <property type="entry name" value="PRY"/>
    <property type="match status" value="1"/>
</dbReference>
<dbReference type="InParanoid" id="A0A6J2WEE3"/>
<dbReference type="FunFam" id="3.80.10.10:FF:000538">
    <property type="entry name" value="Si:ch211-127b6.2"/>
    <property type="match status" value="1"/>
</dbReference>
<evidence type="ECO:0000256" key="2">
    <source>
        <dbReference type="ARBA" id="ARBA00022490"/>
    </source>
</evidence>
<keyword evidence="3" id="KW-0433">Leucine-rich repeat</keyword>
<dbReference type="Pfam" id="PF00622">
    <property type="entry name" value="SPRY"/>
    <property type="match status" value="1"/>
</dbReference>
<name>A0A6J2WEE3_CHACN</name>
<dbReference type="InterPro" id="IPR007111">
    <property type="entry name" value="NACHT_NTPase"/>
</dbReference>
<dbReference type="InterPro" id="IPR029495">
    <property type="entry name" value="NACHT-assoc"/>
</dbReference>
<dbReference type="SUPFAM" id="SSF49899">
    <property type="entry name" value="Concanavalin A-like lectins/glucanases"/>
    <property type="match status" value="1"/>
</dbReference>
<dbReference type="GO" id="GO:0005737">
    <property type="term" value="C:cytoplasm"/>
    <property type="evidence" value="ECO:0007669"/>
    <property type="project" value="UniProtKB-SubCell"/>
</dbReference>
<dbReference type="InterPro" id="IPR003877">
    <property type="entry name" value="SPRY_dom"/>
</dbReference>
<dbReference type="Pfam" id="PF02758">
    <property type="entry name" value="PYRIN"/>
    <property type="match status" value="1"/>
</dbReference>
<evidence type="ECO:0000259" key="9">
    <source>
        <dbReference type="PROSITE" id="PS50837"/>
    </source>
</evidence>
<dbReference type="FunFam" id="3.80.10.10:FF:000474">
    <property type="entry name" value="Si:ch211-214c20.1"/>
    <property type="match status" value="1"/>
</dbReference>
<dbReference type="InterPro" id="IPR032675">
    <property type="entry name" value="LRR_dom_sf"/>
</dbReference>
<dbReference type="SMART" id="SM01289">
    <property type="entry name" value="PYRIN"/>
    <property type="match status" value="1"/>
</dbReference>
<dbReference type="Pfam" id="PF14484">
    <property type="entry name" value="FISNA"/>
    <property type="match status" value="1"/>
</dbReference>
<evidence type="ECO:0000256" key="3">
    <source>
        <dbReference type="ARBA" id="ARBA00022614"/>
    </source>
</evidence>
<dbReference type="InterPro" id="IPR001611">
    <property type="entry name" value="Leu-rich_rpt"/>
</dbReference>
<dbReference type="InterPro" id="IPR013320">
    <property type="entry name" value="ConA-like_dom_sf"/>
</dbReference>
<dbReference type="PROSITE" id="PS50824">
    <property type="entry name" value="DAPIN"/>
    <property type="match status" value="1"/>
</dbReference>
<accession>A0A6J2WEE3</accession>
<dbReference type="SUPFAM" id="SSF52047">
    <property type="entry name" value="RNI-like"/>
    <property type="match status" value="1"/>
</dbReference>
<dbReference type="GeneID" id="115823953"/>
<evidence type="ECO:0000259" key="8">
    <source>
        <dbReference type="PROSITE" id="PS50824"/>
    </source>
</evidence>
<dbReference type="FunFam" id="3.40.50.300:FF:000210">
    <property type="entry name" value="Si:dkey-16p6.1"/>
    <property type="match status" value="1"/>
</dbReference>
<dbReference type="SUPFAM" id="SSF47986">
    <property type="entry name" value="DEATH domain"/>
    <property type="match status" value="1"/>
</dbReference>
<dbReference type="Proteomes" id="UP000504632">
    <property type="component" value="Chromosome 11"/>
</dbReference>
<dbReference type="Pfam" id="PF05729">
    <property type="entry name" value="NACHT"/>
    <property type="match status" value="1"/>
</dbReference>
<dbReference type="InterPro" id="IPR041075">
    <property type="entry name" value="NOD1/2_WH"/>
</dbReference>
<protein>
    <submittedName>
        <fullName evidence="11">NACHT, LRR and PYD domains-containing protein 12-like</fullName>
    </submittedName>
</protein>
<feature type="domain" description="B30.2/SPRY" evidence="7">
    <location>
        <begin position="1049"/>
        <end position="1242"/>
    </location>
</feature>
<dbReference type="CDD" id="cd16040">
    <property type="entry name" value="SPRY_PRY_SNTX"/>
    <property type="match status" value="1"/>
</dbReference>
<dbReference type="InterPro" id="IPR041267">
    <property type="entry name" value="NLRP_HD2"/>
</dbReference>
<dbReference type="InterPro" id="IPR003879">
    <property type="entry name" value="Butyrophylin_SPRY"/>
</dbReference>
<dbReference type="Pfam" id="PF17779">
    <property type="entry name" value="WHD_NOD2"/>
    <property type="match status" value="1"/>
</dbReference>
<dbReference type="PANTHER" id="PTHR24106">
    <property type="entry name" value="NACHT, LRR AND CARD DOMAINS-CONTAINING"/>
    <property type="match status" value="1"/>
</dbReference>
<evidence type="ECO:0000256" key="4">
    <source>
        <dbReference type="ARBA" id="ARBA00022737"/>
    </source>
</evidence>
<evidence type="ECO:0000313" key="11">
    <source>
        <dbReference type="RefSeq" id="XP_030643860.1"/>
    </source>
</evidence>
<evidence type="ECO:0000256" key="6">
    <source>
        <dbReference type="ARBA" id="ARBA00022840"/>
    </source>
</evidence>
<dbReference type="CDD" id="cd08321">
    <property type="entry name" value="Pyrin_ASC-like"/>
    <property type="match status" value="1"/>
</dbReference>
<feature type="domain" description="Pyrin" evidence="8">
    <location>
        <begin position="1"/>
        <end position="91"/>
    </location>
</feature>